<proteinExistence type="predicted"/>
<name>A0A2D4FUU4_MICCO</name>
<protein>
    <submittedName>
        <fullName evidence="1">Uncharacterized protein</fullName>
    </submittedName>
</protein>
<reference evidence="1" key="2">
    <citation type="submission" date="2017-11" db="EMBL/GenBank/DDBJ databases">
        <title>Coralsnake Venomics: Analyses of Venom Gland Transcriptomes and Proteomes of Six Brazilian Taxa.</title>
        <authorList>
            <person name="Aird S.D."/>
            <person name="Jorge da Silva N."/>
            <person name="Qiu L."/>
            <person name="Villar-Briones A."/>
            <person name="Aparecida-Saddi V."/>
            <person name="Campos-Telles M.P."/>
            <person name="Grau M."/>
            <person name="Mikheyev A.S."/>
        </authorList>
    </citation>
    <scope>NUCLEOTIDE SEQUENCE</scope>
    <source>
        <tissue evidence="1">Venom_gland</tissue>
    </source>
</reference>
<evidence type="ECO:0000313" key="1">
    <source>
        <dbReference type="EMBL" id="LAA51275.1"/>
    </source>
</evidence>
<accession>A0A2D4FUU4</accession>
<dbReference type="EMBL" id="IACJ01090512">
    <property type="protein sequence ID" value="LAA51275.1"/>
    <property type="molecule type" value="Transcribed_RNA"/>
</dbReference>
<reference evidence="1" key="1">
    <citation type="submission" date="2017-07" db="EMBL/GenBank/DDBJ databases">
        <authorList>
            <person name="Mikheyev A."/>
            <person name="Grau M."/>
        </authorList>
    </citation>
    <scope>NUCLEOTIDE SEQUENCE</scope>
    <source>
        <tissue evidence="1">Venom_gland</tissue>
    </source>
</reference>
<dbReference type="AlphaFoldDB" id="A0A2D4FUU4"/>
<sequence length="105" mass="11920">MAVKALPRGSPEFSLPNFLNQIYGENNYQGLCILELSSLFSSSCYRQNFPSTLQIYIWYIWYFAMGSVLCNQNVTVCYQISLFRSGCCANTDLTIAVPLKVQSQH</sequence>
<organism evidence="1">
    <name type="scientific">Micrurus corallinus</name>
    <name type="common">Brazilian coral snake</name>
    <dbReference type="NCBI Taxonomy" id="54390"/>
    <lineage>
        <taxon>Eukaryota</taxon>
        <taxon>Metazoa</taxon>
        <taxon>Chordata</taxon>
        <taxon>Craniata</taxon>
        <taxon>Vertebrata</taxon>
        <taxon>Euteleostomi</taxon>
        <taxon>Lepidosauria</taxon>
        <taxon>Squamata</taxon>
        <taxon>Bifurcata</taxon>
        <taxon>Unidentata</taxon>
        <taxon>Episquamata</taxon>
        <taxon>Toxicofera</taxon>
        <taxon>Serpentes</taxon>
        <taxon>Colubroidea</taxon>
        <taxon>Elapidae</taxon>
        <taxon>Elapinae</taxon>
        <taxon>Micrurus</taxon>
    </lineage>
</organism>